<comment type="subcellular location">
    <subcellularLocation>
        <location evidence="1">Endoplasmic reticulum membrane</location>
        <topology evidence="1">Multi-pass membrane protein</topology>
    </subcellularLocation>
</comment>
<keyword evidence="7 11" id="KW-1133">Transmembrane helix</keyword>
<comment type="catalytic activity">
    <reaction evidence="9">
        <text>Hydrolyzes the peptide bond -P2-(S-farnesyl or geranylgeranyl)C-P1'-P2'-P3'-COOH where P1' and P2' are amino acids with aliphatic sidechains and P3' is any C-terminal residue.</text>
        <dbReference type="EC" id="3.4.26.1"/>
    </reaction>
</comment>
<evidence type="ECO:0000256" key="6">
    <source>
        <dbReference type="ARBA" id="ARBA00022824"/>
    </source>
</evidence>
<evidence type="ECO:0000256" key="2">
    <source>
        <dbReference type="ARBA" id="ARBA00006897"/>
    </source>
</evidence>
<feature type="transmembrane region" description="Helical" evidence="11">
    <location>
        <begin position="40"/>
        <end position="63"/>
    </location>
</feature>
<feature type="transmembrane region" description="Helical" evidence="11">
    <location>
        <begin position="244"/>
        <end position="266"/>
    </location>
</feature>
<feature type="transmembrane region" description="Helical" evidence="11">
    <location>
        <begin position="297"/>
        <end position="314"/>
    </location>
</feature>
<name>A0A6N2BW45_SOLCI</name>
<evidence type="ECO:0000256" key="9">
    <source>
        <dbReference type="ARBA" id="ARBA00047280"/>
    </source>
</evidence>
<dbReference type="GO" id="GO:0004222">
    <property type="term" value="F:metalloendopeptidase activity"/>
    <property type="evidence" value="ECO:0007669"/>
    <property type="project" value="InterPro"/>
</dbReference>
<sequence>MYYYYLLINPSENPATMEVAFTGDSVIGGGDGGGDVSKSLAVIACTAMAILYVAILYAPTLILRLPPPDSFQSYLIRRFICAAISSVTSLIACSLLLPIQWGKSHHSGVYGIRLDHIWQAVVFPLTLTSLMYAGTFILKMLLLLDSRQEDGGNGRSLSLDSIKNVVHEFIESVSSMASDISAWRNFIVAPLTEELVFRACMIPLLLCGGFNTYTVVFLCPIFFSLAHLNHLLEYAQRSGSWLKALTIVGFQVGYTVIFGSYASFLFVRTGHLTAPLVAHIFCNYFGIPVIISRKTGVVTVASVAGLLGFIWFLFPLTSPHLYNATTDNCMCWHRYCSWS</sequence>
<evidence type="ECO:0000256" key="11">
    <source>
        <dbReference type="SAM" id="Phobius"/>
    </source>
</evidence>
<evidence type="ECO:0000256" key="10">
    <source>
        <dbReference type="ARBA" id="ARBA00049729"/>
    </source>
</evidence>
<proteinExistence type="inferred from homology"/>
<feature type="transmembrane region" description="Helical" evidence="11">
    <location>
        <begin position="212"/>
        <end position="232"/>
    </location>
</feature>
<evidence type="ECO:0000256" key="8">
    <source>
        <dbReference type="ARBA" id="ARBA00023136"/>
    </source>
</evidence>
<dbReference type="GO" id="GO:0005789">
    <property type="term" value="C:endoplasmic reticulum membrane"/>
    <property type="evidence" value="ECO:0007669"/>
    <property type="project" value="UniProtKB-SubCell"/>
</dbReference>
<keyword evidence="3" id="KW-0645">Protease</keyword>
<dbReference type="EC" id="3.4.26.1" evidence="10"/>
<evidence type="ECO:0000313" key="13">
    <source>
        <dbReference type="EMBL" id="TMW99104.1"/>
    </source>
</evidence>
<evidence type="ECO:0000256" key="3">
    <source>
        <dbReference type="ARBA" id="ARBA00022670"/>
    </source>
</evidence>
<protein>
    <recommendedName>
        <fullName evidence="10">intramembrane prenyl-peptidase Rce1</fullName>
        <ecNumber evidence="10">3.4.26.1</ecNumber>
    </recommendedName>
</protein>
<dbReference type="PANTHER" id="PTHR13046">
    <property type="entry name" value="PROTEASE U48 CAAX PRENYL PROTEASE RCE1"/>
    <property type="match status" value="1"/>
</dbReference>
<keyword evidence="4 11" id="KW-0812">Transmembrane</keyword>
<dbReference type="Pfam" id="PF02517">
    <property type="entry name" value="Rce1-like"/>
    <property type="match status" value="1"/>
</dbReference>
<comment type="similarity">
    <text evidence="2">Belongs to the peptidase U48 family.</text>
</comment>
<keyword evidence="8 11" id="KW-0472">Membrane</keyword>
<dbReference type="InterPro" id="IPR003675">
    <property type="entry name" value="Rce1/LyrA-like_dom"/>
</dbReference>
<dbReference type="GO" id="GO:0071586">
    <property type="term" value="P:CAAX-box protein processing"/>
    <property type="evidence" value="ECO:0007669"/>
    <property type="project" value="InterPro"/>
</dbReference>
<dbReference type="AlphaFoldDB" id="A0A6N2BW45"/>
<evidence type="ECO:0000256" key="1">
    <source>
        <dbReference type="ARBA" id="ARBA00004477"/>
    </source>
</evidence>
<keyword evidence="5" id="KW-0378">Hydrolase</keyword>
<feature type="transmembrane region" description="Helical" evidence="11">
    <location>
        <begin position="75"/>
        <end position="97"/>
    </location>
</feature>
<dbReference type="PANTHER" id="PTHR13046:SF0">
    <property type="entry name" value="CAAX PRENYL PROTEASE 2"/>
    <property type="match status" value="1"/>
</dbReference>
<evidence type="ECO:0000259" key="12">
    <source>
        <dbReference type="Pfam" id="PF02517"/>
    </source>
</evidence>
<accession>A0A6N2BW45</accession>
<evidence type="ECO:0000256" key="4">
    <source>
        <dbReference type="ARBA" id="ARBA00022692"/>
    </source>
</evidence>
<comment type="caution">
    <text evidence="13">The sequence shown here is derived from an EMBL/GenBank/DDBJ whole genome shotgun (WGS) entry which is preliminary data.</text>
</comment>
<dbReference type="InterPro" id="IPR039731">
    <property type="entry name" value="Rce1"/>
</dbReference>
<evidence type="ECO:0000256" key="7">
    <source>
        <dbReference type="ARBA" id="ARBA00022989"/>
    </source>
</evidence>
<dbReference type="EMBL" id="RXGB01001403">
    <property type="protein sequence ID" value="TMW99104.1"/>
    <property type="molecule type" value="Genomic_DNA"/>
</dbReference>
<reference evidence="13" key="1">
    <citation type="submission" date="2019-05" db="EMBL/GenBank/DDBJ databases">
        <title>The de novo reference genome and transcriptome assemblies of the wild tomato species Solanum chilense.</title>
        <authorList>
            <person name="Stam R."/>
            <person name="Nosenko T."/>
            <person name="Hoerger A.C."/>
            <person name="Stephan W."/>
            <person name="Seidel M.A."/>
            <person name="Kuhn J.M.M."/>
            <person name="Haberer G."/>
            <person name="Tellier A."/>
        </authorList>
    </citation>
    <scope>NUCLEOTIDE SEQUENCE</scope>
    <source>
        <tissue evidence="13">Mature leaves</tissue>
    </source>
</reference>
<organism evidence="13">
    <name type="scientific">Solanum chilense</name>
    <name type="common">Tomato</name>
    <name type="synonym">Lycopersicon chilense</name>
    <dbReference type="NCBI Taxonomy" id="4083"/>
    <lineage>
        <taxon>Eukaryota</taxon>
        <taxon>Viridiplantae</taxon>
        <taxon>Streptophyta</taxon>
        <taxon>Embryophyta</taxon>
        <taxon>Tracheophyta</taxon>
        <taxon>Spermatophyta</taxon>
        <taxon>Magnoliopsida</taxon>
        <taxon>eudicotyledons</taxon>
        <taxon>Gunneridae</taxon>
        <taxon>Pentapetalae</taxon>
        <taxon>asterids</taxon>
        <taxon>lamiids</taxon>
        <taxon>Solanales</taxon>
        <taxon>Solanaceae</taxon>
        <taxon>Solanoideae</taxon>
        <taxon>Solaneae</taxon>
        <taxon>Solanum</taxon>
        <taxon>Solanum subgen. Lycopersicon</taxon>
    </lineage>
</organism>
<keyword evidence="6" id="KW-0256">Endoplasmic reticulum</keyword>
<gene>
    <name evidence="13" type="ORF">EJD97_003052</name>
</gene>
<evidence type="ECO:0000256" key="5">
    <source>
        <dbReference type="ARBA" id="ARBA00022801"/>
    </source>
</evidence>
<feature type="transmembrane region" description="Helical" evidence="11">
    <location>
        <begin position="272"/>
        <end position="290"/>
    </location>
</feature>
<feature type="domain" description="CAAX prenyl protease 2/Lysostaphin resistance protein A-like" evidence="12">
    <location>
        <begin position="182"/>
        <end position="285"/>
    </location>
</feature>
<feature type="transmembrane region" description="Helical" evidence="11">
    <location>
        <begin position="117"/>
        <end position="138"/>
    </location>
</feature>